<organism evidence="1 2">
    <name type="scientific">Rhabditophanes sp. KR3021</name>
    <dbReference type="NCBI Taxonomy" id="114890"/>
    <lineage>
        <taxon>Eukaryota</taxon>
        <taxon>Metazoa</taxon>
        <taxon>Ecdysozoa</taxon>
        <taxon>Nematoda</taxon>
        <taxon>Chromadorea</taxon>
        <taxon>Rhabditida</taxon>
        <taxon>Tylenchina</taxon>
        <taxon>Panagrolaimomorpha</taxon>
        <taxon>Strongyloidoidea</taxon>
        <taxon>Alloionematidae</taxon>
        <taxon>Rhabditophanes</taxon>
    </lineage>
</organism>
<evidence type="ECO:0000313" key="2">
    <source>
        <dbReference type="WBParaSite" id="RSKR_0000766500.1"/>
    </source>
</evidence>
<dbReference type="WBParaSite" id="RSKR_0000766500.1">
    <property type="protein sequence ID" value="RSKR_0000766500.1"/>
    <property type="gene ID" value="RSKR_0000766500"/>
</dbReference>
<dbReference type="Proteomes" id="UP000095286">
    <property type="component" value="Unplaced"/>
</dbReference>
<sequence length="188" mass="22260">MSQIVVLSKERAYPPNRFRYPGARRIRLESNGTTYPESVPSNIYLPISSKSFNLVKRSRAEVPEFTSRMQDQWHPEGDNVALRINFTGYPKPTVTWFKDQQPIFATMKTMINLSEYSSELIIFQTEKSDNGFYSCRIENPLGIRETNAHIYVKCNERPHSLRVMPRKNHMSERLYKPMYHELFYYSKY</sequence>
<accession>A0AC35U581</accession>
<name>A0AC35U581_9BILA</name>
<evidence type="ECO:0000313" key="1">
    <source>
        <dbReference type="Proteomes" id="UP000095286"/>
    </source>
</evidence>
<reference evidence="2" key="1">
    <citation type="submission" date="2016-11" db="UniProtKB">
        <authorList>
            <consortium name="WormBaseParasite"/>
        </authorList>
    </citation>
    <scope>IDENTIFICATION</scope>
    <source>
        <strain evidence="2">KR3021</strain>
    </source>
</reference>
<proteinExistence type="predicted"/>
<protein>
    <submittedName>
        <fullName evidence="2">Ig-like domain-containing protein</fullName>
    </submittedName>
</protein>